<sequence>MITLVQQYFSESAQKYPQKLAISCESQAVTFREADEFSNSFARHLQSLGVTRGSFVPFFMKKSVASGLSILSILKADSAYVPVDVNSPAQRLGSILKSTQAKVIIANNDSEAKLKALIDDTSQVTIVNIDAFSPTDTSPIDYSNLSIDIAYVLFTSGSTGIPKGVMIPHKAIIDYIDWCVETYEITANDVVANHAPLYFDNSTFDLYTAFKSGASLHLVHDELNAVIPRLVSWLKQREISVFFCVPSVLTMLLKSRRLKPDSMQHIKHLICAGEVLPRDILDAWMEMYPHIQFTNMYGPTEITVDCSYHMMKSRPEAECLSIPIGKARKNMELFVRTEEGKLTQAPGVPGELLVRGTSVAYGYLGDTQKTEAAFIQNPNHSLYHDPLYCTGDLVKIDENGDYLFLGRADDQIKFLGYRIELGEIEASLNSVDGVVEGVVVFNDSEDESQREIGALVSADNDMDSQMLTQALQEKLPSYMVPSRIVFSSQEYPRTPNGKYNRKAIKSLVFGNS</sequence>
<comment type="caution">
    <text evidence="3">The sequence shown here is derived from an EMBL/GenBank/DDBJ whole genome shotgun (WGS) entry which is preliminary data.</text>
</comment>
<evidence type="ECO:0000259" key="1">
    <source>
        <dbReference type="Pfam" id="PF00501"/>
    </source>
</evidence>
<gene>
    <name evidence="3" type="ORF">FLL45_17190</name>
</gene>
<dbReference type="SUPFAM" id="SSF56801">
    <property type="entry name" value="Acetyl-CoA synthetase-like"/>
    <property type="match status" value="1"/>
</dbReference>
<dbReference type="Pfam" id="PF00501">
    <property type="entry name" value="AMP-binding"/>
    <property type="match status" value="1"/>
</dbReference>
<evidence type="ECO:0000313" key="4">
    <source>
        <dbReference type="Proteomes" id="UP000317839"/>
    </source>
</evidence>
<reference evidence="3 4" key="1">
    <citation type="submission" date="2019-06" db="EMBL/GenBank/DDBJ databases">
        <title>Draft genome of Aliikangiella marina GYP-15.</title>
        <authorList>
            <person name="Wang G."/>
        </authorList>
    </citation>
    <scope>NUCLEOTIDE SEQUENCE [LARGE SCALE GENOMIC DNA]</scope>
    <source>
        <strain evidence="3 4">GYP-15</strain>
    </source>
</reference>
<name>A0A545T7M0_9GAMM</name>
<dbReference type="InterPro" id="IPR045851">
    <property type="entry name" value="AMP-bd_C_sf"/>
</dbReference>
<evidence type="ECO:0000259" key="2">
    <source>
        <dbReference type="Pfam" id="PF13193"/>
    </source>
</evidence>
<dbReference type="NCBIfam" id="TIGR01733">
    <property type="entry name" value="AA-adenyl-dom"/>
    <property type="match status" value="1"/>
</dbReference>
<keyword evidence="4" id="KW-1185">Reference proteome</keyword>
<dbReference type="Proteomes" id="UP000317839">
    <property type="component" value="Unassembled WGS sequence"/>
</dbReference>
<dbReference type="EMBL" id="VIKR01000004">
    <property type="protein sequence ID" value="TQV73182.1"/>
    <property type="molecule type" value="Genomic_DNA"/>
</dbReference>
<dbReference type="GO" id="GO:0005737">
    <property type="term" value="C:cytoplasm"/>
    <property type="evidence" value="ECO:0007669"/>
    <property type="project" value="TreeGrafter"/>
</dbReference>
<dbReference type="Gene3D" id="3.40.50.12780">
    <property type="entry name" value="N-terminal domain of ligase-like"/>
    <property type="match status" value="1"/>
</dbReference>
<dbReference type="CDD" id="cd05930">
    <property type="entry name" value="A_NRPS"/>
    <property type="match status" value="1"/>
</dbReference>
<accession>A0A545T7M0</accession>
<dbReference type="Pfam" id="PF13193">
    <property type="entry name" value="AMP-binding_C"/>
    <property type="match status" value="1"/>
</dbReference>
<protein>
    <submittedName>
        <fullName evidence="3">Amino acid adenylation domain-containing protein</fullName>
    </submittedName>
</protein>
<dbReference type="GO" id="GO:0031177">
    <property type="term" value="F:phosphopantetheine binding"/>
    <property type="evidence" value="ECO:0007669"/>
    <property type="project" value="TreeGrafter"/>
</dbReference>
<feature type="domain" description="AMP-dependent synthetase/ligase" evidence="1">
    <location>
        <begin position="9"/>
        <end position="364"/>
    </location>
</feature>
<dbReference type="Gene3D" id="3.30.300.30">
    <property type="match status" value="1"/>
</dbReference>
<organism evidence="3 4">
    <name type="scientific">Aliikangiella marina</name>
    <dbReference type="NCBI Taxonomy" id="1712262"/>
    <lineage>
        <taxon>Bacteria</taxon>
        <taxon>Pseudomonadati</taxon>
        <taxon>Pseudomonadota</taxon>
        <taxon>Gammaproteobacteria</taxon>
        <taxon>Oceanospirillales</taxon>
        <taxon>Pleioneaceae</taxon>
        <taxon>Aliikangiella</taxon>
    </lineage>
</organism>
<feature type="domain" description="AMP-binding enzyme C-terminal" evidence="2">
    <location>
        <begin position="423"/>
        <end position="498"/>
    </location>
</feature>
<dbReference type="PANTHER" id="PTHR45527">
    <property type="entry name" value="NONRIBOSOMAL PEPTIDE SYNTHETASE"/>
    <property type="match status" value="1"/>
</dbReference>
<dbReference type="PROSITE" id="PS00455">
    <property type="entry name" value="AMP_BINDING"/>
    <property type="match status" value="1"/>
</dbReference>
<dbReference type="GO" id="GO:0044550">
    <property type="term" value="P:secondary metabolite biosynthetic process"/>
    <property type="evidence" value="ECO:0007669"/>
    <property type="project" value="TreeGrafter"/>
</dbReference>
<dbReference type="InterPro" id="IPR025110">
    <property type="entry name" value="AMP-bd_C"/>
</dbReference>
<dbReference type="InterPro" id="IPR042099">
    <property type="entry name" value="ANL_N_sf"/>
</dbReference>
<dbReference type="RefSeq" id="WP_142943314.1">
    <property type="nucleotide sequence ID" value="NZ_VIKR01000004.1"/>
</dbReference>
<proteinExistence type="predicted"/>
<dbReference type="AlphaFoldDB" id="A0A545T7M0"/>
<dbReference type="InterPro" id="IPR000873">
    <property type="entry name" value="AMP-dep_synth/lig_dom"/>
</dbReference>
<dbReference type="OrthoDB" id="9757559at2"/>
<dbReference type="InterPro" id="IPR020845">
    <property type="entry name" value="AMP-binding_CS"/>
</dbReference>
<dbReference type="PANTHER" id="PTHR45527:SF1">
    <property type="entry name" value="FATTY ACID SYNTHASE"/>
    <property type="match status" value="1"/>
</dbReference>
<dbReference type="InterPro" id="IPR010071">
    <property type="entry name" value="AA_adenyl_dom"/>
</dbReference>
<dbReference type="GO" id="GO:0043041">
    <property type="term" value="P:amino acid activation for nonribosomal peptide biosynthetic process"/>
    <property type="evidence" value="ECO:0007669"/>
    <property type="project" value="TreeGrafter"/>
</dbReference>
<evidence type="ECO:0000313" key="3">
    <source>
        <dbReference type="EMBL" id="TQV73182.1"/>
    </source>
</evidence>